<dbReference type="GO" id="GO:0012505">
    <property type="term" value="C:endomembrane system"/>
    <property type="evidence" value="ECO:0007669"/>
    <property type="project" value="UniProtKB-SubCell"/>
</dbReference>
<evidence type="ECO:0000259" key="6">
    <source>
        <dbReference type="PROSITE" id="PS50850"/>
    </source>
</evidence>
<protein>
    <submittedName>
        <fullName evidence="7">Regulatory protein UhpC</fullName>
    </submittedName>
</protein>
<gene>
    <name evidence="7" type="primary">uhpC_2</name>
    <name evidence="7" type="ORF">ERS137941_04099</name>
</gene>
<dbReference type="PANTHER" id="PTHR43826">
    <property type="entry name" value="GLUCOSE-6-PHOSPHATE EXCHANGER SLC37A4"/>
    <property type="match status" value="1"/>
</dbReference>
<keyword evidence="4 5" id="KW-0472">Membrane</keyword>
<reference evidence="7 8" key="1">
    <citation type="submission" date="2015-03" db="EMBL/GenBank/DDBJ databases">
        <authorList>
            <person name="Murphy D."/>
        </authorList>
    </citation>
    <scope>NUCLEOTIDE SEQUENCE [LARGE SCALE GENOMIC DNA]</scope>
    <source>
        <strain evidence="7 8">IP26249</strain>
    </source>
</reference>
<evidence type="ECO:0000256" key="5">
    <source>
        <dbReference type="SAM" id="Phobius"/>
    </source>
</evidence>
<feature type="transmembrane region" description="Helical" evidence="5">
    <location>
        <begin position="355"/>
        <end position="376"/>
    </location>
</feature>
<feature type="transmembrane region" description="Helical" evidence="5">
    <location>
        <begin position="262"/>
        <end position="280"/>
    </location>
</feature>
<evidence type="ECO:0000313" key="7">
    <source>
        <dbReference type="EMBL" id="CFQ76511.1"/>
    </source>
</evidence>
<evidence type="ECO:0000256" key="1">
    <source>
        <dbReference type="ARBA" id="ARBA00004127"/>
    </source>
</evidence>
<dbReference type="FunFam" id="1.20.1250.20:FF:000110">
    <property type="entry name" value="Regulatory protein uhpC"/>
    <property type="match status" value="1"/>
</dbReference>
<evidence type="ECO:0000256" key="3">
    <source>
        <dbReference type="ARBA" id="ARBA00022989"/>
    </source>
</evidence>
<dbReference type="InterPro" id="IPR036259">
    <property type="entry name" value="MFS_trans_sf"/>
</dbReference>
<dbReference type="AlphaFoldDB" id="A0A0H5K8Y6"/>
<proteinExistence type="predicted"/>
<name>A0A0H5K8Y6_YEREN</name>
<evidence type="ECO:0000313" key="8">
    <source>
        <dbReference type="Proteomes" id="UP000048841"/>
    </source>
</evidence>
<dbReference type="InterPro" id="IPR000849">
    <property type="entry name" value="Sugar_P_transporter"/>
</dbReference>
<comment type="subcellular location">
    <subcellularLocation>
        <location evidence="1">Endomembrane system</location>
        <topology evidence="1">Multi-pass membrane protein</topology>
    </subcellularLocation>
</comment>
<feature type="transmembrane region" description="Helical" evidence="5">
    <location>
        <begin position="388"/>
        <end position="411"/>
    </location>
</feature>
<dbReference type="PANTHER" id="PTHR43826:SF3">
    <property type="entry name" value="GLUCOSE-6-PHOSPHATE EXCHANGER SLC37A4"/>
    <property type="match status" value="1"/>
</dbReference>
<dbReference type="EMBL" id="CGBR01000057">
    <property type="protein sequence ID" value="CFQ76511.1"/>
    <property type="molecule type" value="Genomic_DNA"/>
</dbReference>
<dbReference type="Proteomes" id="UP000048841">
    <property type="component" value="Unassembled WGS sequence"/>
</dbReference>
<evidence type="ECO:0000256" key="4">
    <source>
        <dbReference type="ARBA" id="ARBA00023136"/>
    </source>
</evidence>
<dbReference type="GO" id="GO:0061513">
    <property type="term" value="F:glucose 6-phosphate:phosphate antiporter activity"/>
    <property type="evidence" value="ECO:0007669"/>
    <property type="project" value="TreeGrafter"/>
</dbReference>
<dbReference type="InterPro" id="IPR051337">
    <property type="entry name" value="OPA_Antiporter"/>
</dbReference>
<dbReference type="InterPro" id="IPR011701">
    <property type="entry name" value="MFS"/>
</dbReference>
<dbReference type="NCBIfam" id="NF008661">
    <property type="entry name" value="PRK11663.1"/>
    <property type="match status" value="1"/>
</dbReference>
<feature type="transmembrane region" description="Helical" evidence="5">
    <location>
        <begin position="417"/>
        <end position="442"/>
    </location>
</feature>
<dbReference type="CDD" id="cd17488">
    <property type="entry name" value="MFS_UhpC"/>
    <property type="match status" value="1"/>
</dbReference>
<dbReference type="Pfam" id="PF07690">
    <property type="entry name" value="MFS_1"/>
    <property type="match status" value="1"/>
</dbReference>
<feature type="transmembrane region" description="Helical" evidence="5">
    <location>
        <begin position="300"/>
        <end position="320"/>
    </location>
</feature>
<dbReference type="PIRSF" id="PIRSF002808">
    <property type="entry name" value="Hexose_phosphate_transp"/>
    <property type="match status" value="1"/>
</dbReference>
<feature type="domain" description="Major facilitator superfamily (MFS) profile" evidence="6">
    <location>
        <begin position="42"/>
        <end position="446"/>
    </location>
</feature>
<dbReference type="NCBIfam" id="TIGR00881">
    <property type="entry name" value="2A0104"/>
    <property type="match status" value="1"/>
</dbReference>
<dbReference type="SUPFAM" id="SSF103473">
    <property type="entry name" value="MFS general substrate transporter"/>
    <property type="match status" value="1"/>
</dbReference>
<dbReference type="GO" id="GO:0035435">
    <property type="term" value="P:phosphate ion transmembrane transport"/>
    <property type="evidence" value="ECO:0007669"/>
    <property type="project" value="TreeGrafter"/>
</dbReference>
<keyword evidence="3 5" id="KW-1133">Transmembrane helix</keyword>
<accession>A0A0H5K8Y6</accession>
<keyword evidence="2 5" id="KW-0812">Transmembrane</keyword>
<organism evidence="7 8">
    <name type="scientific">Yersinia enterocolitica</name>
    <dbReference type="NCBI Taxonomy" id="630"/>
    <lineage>
        <taxon>Bacteria</taxon>
        <taxon>Pseudomonadati</taxon>
        <taxon>Pseudomonadota</taxon>
        <taxon>Gammaproteobacteria</taxon>
        <taxon>Enterobacterales</taxon>
        <taxon>Yersiniaceae</taxon>
        <taxon>Yersinia</taxon>
    </lineage>
</organism>
<dbReference type="GO" id="GO:0005886">
    <property type="term" value="C:plasma membrane"/>
    <property type="evidence" value="ECO:0007669"/>
    <property type="project" value="TreeGrafter"/>
</dbReference>
<feature type="transmembrane region" description="Helical" evidence="5">
    <location>
        <begin position="194"/>
        <end position="214"/>
    </location>
</feature>
<dbReference type="InterPro" id="IPR020846">
    <property type="entry name" value="MFS_dom"/>
</dbReference>
<evidence type="ECO:0000256" key="2">
    <source>
        <dbReference type="ARBA" id="ARBA00022692"/>
    </source>
</evidence>
<dbReference type="PROSITE" id="PS50850">
    <property type="entry name" value="MFS"/>
    <property type="match status" value="1"/>
</dbReference>
<feature type="transmembrane region" description="Helical" evidence="5">
    <location>
        <begin position="107"/>
        <end position="123"/>
    </location>
</feature>
<sequence>MTLLKKFSEVHMWFFLKSRDNVPPVTEQVQIDSSYKYWRIQLMWTMYIGYAAFYFTRKSFNFIMPAMLSDLGLTMSDVGVLGTLFYITYGCSKFISGMISDRSNPRYFMGIGLVMTGIINILFGMSSSLLIFGALWILNAFFQGWGWPPCSKILTSWYSRSERGGWWAIWNTSHNFGGALIPLLVGFISLHFSWRYGMIIPGIIGVVIGLLMCWRLRDKPSTMGLPSVGKWRNDAMELVQESEGQGLSNKEIVKRYVLTNKYIWLLAASYVLVYIVRTAINDWGNLYLTQEKGYSLMTANSAISLFEVGGFIGSLVAGWGSDKWFRGNRGPMNLIFAIGIFLSVASLWIMPGVSYVLQAGCFFAIGFFIFGPQMLIGMAAAECSHKDAAGAATGFVGLFAYLGAALSGYPIARIMEIWHWNGFFVVISIAACLSAFFLLPFLRAQSPQLKQAEA</sequence>
<feature type="transmembrane region" description="Helical" evidence="5">
    <location>
        <begin position="332"/>
        <end position="349"/>
    </location>
</feature>
<dbReference type="Gene3D" id="1.20.1250.20">
    <property type="entry name" value="MFS general substrate transporter like domains"/>
    <property type="match status" value="2"/>
</dbReference>